<keyword evidence="1" id="KW-0472">Membrane</keyword>
<feature type="transmembrane region" description="Helical" evidence="1">
    <location>
        <begin position="47"/>
        <end position="64"/>
    </location>
</feature>
<dbReference type="InterPro" id="IPR011846">
    <property type="entry name" value="Cyd_oper_YbgE"/>
</dbReference>
<evidence type="ECO:0000313" key="2">
    <source>
        <dbReference type="EMBL" id="ANH74515.1"/>
    </source>
</evidence>
<keyword evidence="1" id="KW-1133">Transmembrane helix</keyword>
<gene>
    <name evidence="2" type="ORF">ACS15_2761</name>
</gene>
<reference evidence="2 3" key="1">
    <citation type="submission" date="2015-09" db="EMBL/GenBank/DDBJ databases">
        <authorList>
            <person name="Xu Y."/>
            <person name="Nagy A."/>
            <person name="Liu N.T."/>
            <person name="Nou X."/>
        </authorList>
    </citation>
    <scope>NUCLEOTIDE SEQUENCE [LARGE SCALE GENOMIC DNA]</scope>
    <source>
        <strain evidence="2 3">FC1138</strain>
    </source>
</reference>
<feature type="transmembrane region" description="Helical" evidence="1">
    <location>
        <begin position="14"/>
        <end position="35"/>
    </location>
</feature>
<sequence length="95" mass="10256">MSTANVSEAHKPRIHAASLAAGLIVMAVGTVYPYIVTNGAGHADHTLAMLLFWAMSAGLVRGVGFVPRHWVWRVLFSGWSCALALVLFGLLRVLR</sequence>
<name>A0AAC9BL83_9RALS</name>
<dbReference type="Pfam" id="PF09600">
    <property type="entry name" value="Cyd_oper_YbgE"/>
    <property type="match status" value="1"/>
</dbReference>
<dbReference type="RefSeq" id="WP_021195763.1">
    <property type="nucleotide sequence ID" value="NZ_CP012605.1"/>
</dbReference>
<dbReference type="KEGG" id="rin:ACS15_2761"/>
<proteinExistence type="predicted"/>
<evidence type="ECO:0000313" key="3">
    <source>
        <dbReference type="Proteomes" id="UP000077927"/>
    </source>
</evidence>
<dbReference type="EMBL" id="CP012605">
    <property type="protein sequence ID" value="ANH74515.1"/>
    <property type="molecule type" value="Genomic_DNA"/>
</dbReference>
<keyword evidence="1" id="KW-0812">Transmembrane</keyword>
<protein>
    <submittedName>
        <fullName evidence="2">Cyd operon YbgE family protein</fullName>
    </submittedName>
</protein>
<evidence type="ECO:0000256" key="1">
    <source>
        <dbReference type="SAM" id="Phobius"/>
    </source>
</evidence>
<feature type="transmembrane region" description="Helical" evidence="1">
    <location>
        <begin position="70"/>
        <end position="91"/>
    </location>
</feature>
<dbReference type="Proteomes" id="UP000077927">
    <property type="component" value="Chromosome 1"/>
</dbReference>
<organism evidence="2 3">
    <name type="scientific">Ralstonia insidiosa</name>
    <dbReference type="NCBI Taxonomy" id="190721"/>
    <lineage>
        <taxon>Bacteria</taxon>
        <taxon>Pseudomonadati</taxon>
        <taxon>Pseudomonadota</taxon>
        <taxon>Betaproteobacteria</taxon>
        <taxon>Burkholderiales</taxon>
        <taxon>Burkholderiaceae</taxon>
        <taxon>Ralstonia</taxon>
    </lineage>
</organism>
<dbReference type="AlphaFoldDB" id="A0AAC9BL83"/>
<accession>A0AAC9BL83</accession>